<dbReference type="PROSITE" id="PS00094">
    <property type="entry name" value="C5_MTASE_1"/>
    <property type="match status" value="1"/>
</dbReference>
<dbReference type="AlphaFoldDB" id="A0A9D9BYQ9"/>
<reference evidence="8" key="1">
    <citation type="journal article" date="2021" name="Front. Mar. Sci.">
        <title>Genomes of Diverse Isolates of Prochlorococcus High-Light-Adapted Clade II in the Western Pacific Ocean.</title>
        <authorList>
            <person name="Yan W."/>
            <person name="Feng X."/>
            <person name="Zhang W."/>
            <person name="Nawaz M.Z."/>
            <person name="Luo T."/>
            <person name="Zhang R."/>
            <person name="Jiao N."/>
        </authorList>
    </citation>
    <scope>NUCLEOTIDE SEQUENCE</scope>
    <source>
        <strain evidence="8">XMU1424</strain>
    </source>
</reference>
<dbReference type="GO" id="GO:0009307">
    <property type="term" value="P:DNA restriction-modification system"/>
    <property type="evidence" value="ECO:0007669"/>
    <property type="project" value="UniProtKB-KW"/>
</dbReference>
<accession>A0A9D9BYQ9</accession>
<evidence type="ECO:0000256" key="2">
    <source>
        <dbReference type="ARBA" id="ARBA00022679"/>
    </source>
</evidence>
<evidence type="ECO:0000256" key="6">
    <source>
        <dbReference type="RuleBase" id="RU000416"/>
    </source>
</evidence>
<keyword evidence="1 5" id="KW-0489">Methyltransferase</keyword>
<organism evidence="8">
    <name type="scientific">Prochlorococcus marinus XMU1424</name>
    <dbReference type="NCBI Taxonomy" id="2774497"/>
    <lineage>
        <taxon>Bacteria</taxon>
        <taxon>Bacillati</taxon>
        <taxon>Cyanobacteriota</taxon>
        <taxon>Cyanophyceae</taxon>
        <taxon>Synechococcales</taxon>
        <taxon>Prochlorococcaceae</taxon>
        <taxon>Prochlorococcus</taxon>
    </lineage>
</organism>
<evidence type="ECO:0000256" key="7">
    <source>
        <dbReference type="RuleBase" id="RU000417"/>
    </source>
</evidence>
<dbReference type="InterPro" id="IPR001525">
    <property type="entry name" value="C5_MeTfrase"/>
</dbReference>
<evidence type="ECO:0000256" key="3">
    <source>
        <dbReference type="ARBA" id="ARBA00022691"/>
    </source>
</evidence>
<dbReference type="GO" id="GO:0044027">
    <property type="term" value="P:negative regulation of gene expression via chromosomal CpG island methylation"/>
    <property type="evidence" value="ECO:0007669"/>
    <property type="project" value="TreeGrafter"/>
</dbReference>
<name>A0A9D9BYQ9_PROMR</name>
<keyword evidence="3 5" id="KW-0949">S-adenosyl-L-methionine</keyword>
<evidence type="ECO:0000256" key="4">
    <source>
        <dbReference type="ARBA" id="ARBA00022747"/>
    </source>
</evidence>
<dbReference type="GO" id="GO:0032259">
    <property type="term" value="P:methylation"/>
    <property type="evidence" value="ECO:0007669"/>
    <property type="project" value="UniProtKB-KW"/>
</dbReference>
<comment type="similarity">
    <text evidence="5 6">Belongs to the class I-like SAM-binding methyltransferase superfamily. C5-methyltransferase family.</text>
</comment>
<protein>
    <recommendedName>
        <fullName evidence="7">Cytosine-specific methyltransferase</fullName>
        <ecNumber evidence="7">2.1.1.37</ecNumber>
    </recommendedName>
</protein>
<dbReference type="Gene3D" id="3.40.50.150">
    <property type="entry name" value="Vaccinia Virus protein VP39"/>
    <property type="match status" value="1"/>
</dbReference>
<keyword evidence="4" id="KW-0680">Restriction system</keyword>
<dbReference type="PANTHER" id="PTHR10629:SF52">
    <property type="entry name" value="DNA (CYTOSINE-5)-METHYLTRANSFERASE 1"/>
    <property type="match status" value="1"/>
</dbReference>
<dbReference type="InterPro" id="IPR029063">
    <property type="entry name" value="SAM-dependent_MTases_sf"/>
</dbReference>
<comment type="catalytic activity">
    <reaction evidence="7">
        <text>a 2'-deoxycytidine in DNA + S-adenosyl-L-methionine = a 5-methyl-2'-deoxycytidine in DNA + S-adenosyl-L-homocysteine + H(+)</text>
        <dbReference type="Rhea" id="RHEA:13681"/>
        <dbReference type="Rhea" id="RHEA-COMP:11369"/>
        <dbReference type="Rhea" id="RHEA-COMP:11370"/>
        <dbReference type="ChEBI" id="CHEBI:15378"/>
        <dbReference type="ChEBI" id="CHEBI:57856"/>
        <dbReference type="ChEBI" id="CHEBI:59789"/>
        <dbReference type="ChEBI" id="CHEBI:85452"/>
        <dbReference type="ChEBI" id="CHEBI:85454"/>
        <dbReference type="EC" id="2.1.1.37"/>
    </reaction>
</comment>
<evidence type="ECO:0000256" key="5">
    <source>
        <dbReference type="PROSITE-ProRule" id="PRU01016"/>
    </source>
</evidence>
<dbReference type="EMBL" id="JAEPLE010000003">
    <property type="protein sequence ID" value="MBO6988271.1"/>
    <property type="molecule type" value="Genomic_DNA"/>
</dbReference>
<gene>
    <name evidence="8" type="ORF">JJ833_05340</name>
</gene>
<sequence length="402" mass="45810">MTKTSEFTCFDLFAGAGGFSLGFEQAGFDSLGMLEKDKWACDTLNHNFKNSSVINCEIEEFDYLRYFNKLGKVPDIILGGPPCQGFSLCRKGKGEPSDPRNKLVFEFLKVVNCLKPKLFIIENVANIAKSKNLKGEFVRDILREEIEKIGYNFYINVLNAADYGLPQNRLRCFIIGSKKSLDNPYPQITHTINSSIIPTNEKSSLELTPTLWDAISDLPILNAGEGAEESVYNNKKQSQYAKSMRETNDILFNHKAMKHSKRMIKRFESMECGESVSDVSYDLRPRKRNSLEISEKVYDQNNRRLYPNKPSNTIPASFYANFVHPYQNRNFTAREGARIQSFPDRFKFLGKPTVVSRKLLAREGRIGELHLCQYNQIGNAVPPLLAKKLALHCREILNASTW</sequence>
<dbReference type="PRINTS" id="PR00105">
    <property type="entry name" value="C5METTRFRASE"/>
</dbReference>
<dbReference type="InterPro" id="IPR018117">
    <property type="entry name" value="C5_DNA_meth_AS"/>
</dbReference>
<dbReference type="InterPro" id="IPR050390">
    <property type="entry name" value="C5-Methyltransferase"/>
</dbReference>
<dbReference type="GO" id="GO:0003886">
    <property type="term" value="F:DNA (cytosine-5-)-methyltransferase activity"/>
    <property type="evidence" value="ECO:0007669"/>
    <property type="project" value="UniProtKB-EC"/>
</dbReference>
<dbReference type="NCBIfam" id="TIGR00675">
    <property type="entry name" value="dcm"/>
    <property type="match status" value="1"/>
</dbReference>
<proteinExistence type="inferred from homology"/>
<dbReference type="Gene3D" id="3.90.120.10">
    <property type="entry name" value="DNA Methylase, subunit A, domain 2"/>
    <property type="match status" value="1"/>
</dbReference>
<keyword evidence="2 5" id="KW-0808">Transferase</keyword>
<dbReference type="GO" id="GO:0003677">
    <property type="term" value="F:DNA binding"/>
    <property type="evidence" value="ECO:0007669"/>
    <property type="project" value="TreeGrafter"/>
</dbReference>
<dbReference type="Pfam" id="PF00145">
    <property type="entry name" value="DNA_methylase"/>
    <property type="match status" value="1"/>
</dbReference>
<evidence type="ECO:0000313" key="8">
    <source>
        <dbReference type="EMBL" id="MBO6988271.1"/>
    </source>
</evidence>
<feature type="active site" evidence="5">
    <location>
        <position position="83"/>
    </location>
</feature>
<dbReference type="PROSITE" id="PS51679">
    <property type="entry name" value="SAM_MT_C5"/>
    <property type="match status" value="1"/>
</dbReference>
<dbReference type="EC" id="2.1.1.37" evidence="7"/>
<dbReference type="SUPFAM" id="SSF53335">
    <property type="entry name" value="S-adenosyl-L-methionine-dependent methyltransferases"/>
    <property type="match status" value="1"/>
</dbReference>
<comment type="caution">
    <text evidence="8">The sequence shown here is derived from an EMBL/GenBank/DDBJ whole genome shotgun (WGS) entry which is preliminary data.</text>
</comment>
<dbReference type="PANTHER" id="PTHR10629">
    <property type="entry name" value="CYTOSINE-SPECIFIC METHYLTRANSFERASE"/>
    <property type="match status" value="1"/>
</dbReference>
<evidence type="ECO:0000256" key="1">
    <source>
        <dbReference type="ARBA" id="ARBA00022603"/>
    </source>
</evidence>